<dbReference type="AlphaFoldDB" id="A0A7G2CTE7"/>
<feature type="transmembrane region" description="Helical" evidence="7">
    <location>
        <begin position="24"/>
        <end position="44"/>
    </location>
</feature>
<dbReference type="Gene3D" id="1.20.1250.20">
    <property type="entry name" value="MFS general substrate transporter like domains"/>
    <property type="match status" value="1"/>
</dbReference>
<evidence type="ECO:0000256" key="1">
    <source>
        <dbReference type="ARBA" id="ARBA00004141"/>
    </source>
</evidence>
<accession>A0A7G2CTE7</accession>
<dbReference type="InterPro" id="IPR036259">
    <property type="entry name" value="MFS_trans_sf"/>
</dbReference>
<dbReference type="EMBL" id="LR877169">
    <property type="protein sequence ID" value="CAD2222214.1"/>
    <property type="molecule type" value="Genomic_DNA"/>
</dbReference>
<dbReference type="InterPro" id="IPR011701">
    <property type="entry name" value="MFS"/>
</dbReference>
<feature type="transmembrane region" description="Helical" evidence="7">
    <location>
        <begin position="304"/>
        <end position="328"/>
    </location>
</feature>
<comment type="similarity">
    <text evidence="6">Belongs to the major facilitator superfamily. Spinster (TC 2.A.1.49) family.</text>
</comment>
<keyword evidence="2" id="KW-0813">Transport</keyword>
<name>A0A7G2CTE7_9TRYP</name>
<feature type="transmembrane region" description="Helical" evidence="7">
    <location>
        <begin position="278"/>
        <end position="298"/>
    </location>
</feature>
<comment type="subcellular location">
    <subcellularLocation>
        <location evidence="1">Membrane</location>
        <topology evidence="1">Multi-pass membrane protein</topology>
    </subcellularLocation>
</comment>
<dbReference type="PROSITE" id="PS50850">
    <property type="entry name" value="MFS"/>
    <property type="match status" value="1"/>
</dbReference>
<evidence type="ECO:0000313" key="10">
    <source>
        <dbReference type="Proteomes" id="UP000515908"/>
    </source>
</evidence>
<keyword evidence="3 7" id="KW-0812">Transmembrane</keyword>
<feature type="domain" description="Major facilitator superfamily (MFS) profile" evidence="8">
    <location>
        <begin position="1"/>
        <end position="433"/>
    </location>
</feature>
<dbReference type="SUPFAM" id="SSF103473">
    <property type="entry name" value="MFS general substrate transporter"/>
    <property type="match status" value="1"/>
</dbReference>
<keyword evidence="10" id="KW-1185">Reference proteome</keyword>
<proteinExistence type="inferred from homology"/>
<dbReference type="InterPro" id="IPR044770">
    <property type="entry name" value="MFS_spinster-like"/>
</dbReference>
<evidence type="ECO:0000256" key="6">
    <source>
        <dbReference type="ARBA" id="ARBA00024338"/>
    </source>
</evidence>
<keyword evidence="4 7" id="KW-1133">Transmembrane helix</keyword>
<dbReference type="PANTHER" id="PTHR23505:SF79">
    <property type="entry name" value="PROTEIN SPINSTER"/>
    <property type="match status" value="1"/>
</dbReference>
<evidence type="ECO:0000256" key="7">
    <source>
        <dbReference type="SAM" id="Phobius"/>
    </source>
</evidence>
<keyword evidence="5 7" id="KW-0472">Membrane</keyword>
<dbReference type="Proteomes" id="UP000515908">
    <property type="component" value="Chromosome 25"/>
</dbReference>
<reference evidence="9 10" key="1">
    <citation type="submission" date="2020-08" db="EMBL/GenBank/DDBJ databases">
        <authorList>
            <person name="Newling K."/>
            <person name="Davey J."/>
            <person name="Forrester S."/>
        </authorList>
    </citation>
    <scope>NUCLEOTIDE SEQUENCE [LARGE SCALE GENOMIC DNA]</scope>
    <source>
        <strain evidence="10">Crithidia deanei Carvalho (ATCC PRA-265)</strain>
    </source>
</reference>
<gene>
    <name evidence="9" type="ORF">ADEAN_000975400</name>
</gene>
<dbReference type="Pfam" id="PF07690">
    <property type="entry name" value="MFS_1"/>
    <property type="match status" value="1"/>
</dbReference>
<feature type="transmembrane region" description="Helical" evidence="7">
    <location>
        <begin position="238"/>
        <end position="266"/>
    </location>
</feature>
<dbReference type="GO" id="GO:0022857">
    <property type="term" value="F:transmembrane transporter activity"/>
    <property type="evidence" value="ECO:0007669"/>
    <property type="project" value="InterPro"/>
</dbReference>
<dbReference type="GO" id="GO:0016020">
    <property type="term" value="C:membrane"/>
    <property type="evidence" value="ECO:0007669"/>
    <property type="project" value="UniProtKB-SubCell"/>
</dbReference>
<evidence type="ECO:0000256" key="4">
    <source>
        <dbReference type="ARBA" id="ARBA00022989"/>
    </source>
</evidence>
<dbReference type="PANTHER" id="PTHR23505">
    <property type="entry name" value="SPINSTER"/>
    <property type="match status" value="1"/>
</dbReference>
<organism evidence="9 10">
    <name type="scientific">Angomonas deanei</name>
    <dbReference type="NCBI Taxonomy" id="59799"/>
    <lineage>
        <taxon>Eukaryota</taxon>
        <taxon>Discoba</taxon>
        <taxon>Euglenozoa</taxon>
        <taxon>Kinetoplastea</taxon>
        <taxon>Metakinetoplastina</taxon>
        <taxon>Trypanosomatida</taxon>
        <taxon>Trypanosomatidae</taxon>
        <taxon>Strigomonadinae</taxon>
        <taxon>Angomonas</taxon>
    </lineage>
</organism>
<feature type="transmembrane region" description="Helical" evidence="7">
    <location>
        <begin position="405"/>
        <end position="424"/>
    </location>
</feature>
<evidence type="ECO:0000256" key="3">
    <source>
        <dbReference type="ARBA" id="ARBA00022692"/>
    </source>
</evidence>
<protein>
    <submittedName>
        <fullName evidence="9">Major Facilitator Superfamily, putative</fullName>
    </submittedName>
</protein>
<feature type="transmembrane region" description="Helical" evidence="7">
    <location>
        <begin position="51"/>
        <end position="71"/>
    </location>
</feature>
<evidence type="ECO:0000256" key="2">
    <source>
        <dbReference type="ARBA" id="ARBA00022448"/>
    </source>
</evidence>
<feature type="transmembrane region" description="Helical" evidence="7">
    <location>
        <begin position="203"/>
        <end position="226"/>
    </location>
</feature>
<evidence type="ECO:0000313" key="9">
    <source>
        <dbReference type="EMBL" id="CAD2222214.1"/>
    </source>
</evidence>
<feature type="transmembrane region" description="Helical" evidence="7">
    <location>
        <begin position="77"/>
        <end position="98"/>
    </location>
</feature>
<dbReference type="VEuPathDB" id="TriTrypDB:ADEAN_000975400"/>
<evidence type="ECO:0000259" key="8">
    <source>
        <dbReference type="PROSITE" id="PS50850"/>
    </source>
</evidence>
<dbReference type="InterPro" id="IPR020846">
    <property type="entry name" value="MFS_dom"/>
</dbReference>
<feature type="transmembrane region" description="Helical" evidence="7">
    <location>
        <begin position="110"/>
        <end position="132"/>
    </location>
</feature>
<sequence>MSNLRRDPLIGGQSGRLSDTQCGMLVSVFMVGFMCACPLFAALGKYCQPKLLIVIGLSVWCGCCFLSGWTTSYTTLLLVRAMVGVGEASFIGYGITVIDNVAPPSCRTIFIGIFYATIPVGTAAGMIAGGVVCSQSSVFGHAPWRSLFIGEAVAFLLFFVLLCTVPGETFRVALAPQQGEEEEEEAYIPVVQATCFLIRDKNYVFTVLGNAAQCFVVGSVSVWAISLLVQGPLHFSDAAASTTVGCVTSIGGLVGSVAGGVAVDLLGGSKGRKGIAKCIRFCLAMIAISIPLGWVAIFATNPGIFTVAFFVSVVAIFAITAPLNVAVLTMVPAVLRPYAVGYTVFVIHLCGDFPSPTMTGALSDQYSDGCTLRDTIEKCAEGEQCFWVNSGKGNCVHEQQLQKSLGIVFAVLLLAVPCWLFVLYRLGLQPEEGAAPVEVPAEEEEGDKTKTS</sequence>
<evidence type="ECO:0000256" key="5">
    <source>
        <dbReference type="ARBA" id="ARBA00023136"/>
    </source>
</evidence>
<feature type="transmembrane region" description="Helical" evidence="7">
    <location>
        <begin position="144"/>
        <end position="165"/>
    </location>
</feature>